<evidence type="ECO:0000313" key="2">
    <source>
        <dbReference type="Proteomes" id="UP000499080"/>
    </source>
</evidence>
<name>A0A4Y2KVX9_ARAVE</name>
<comment type="caution">
    <text evidence="1">The sequence shown here is derived from an EMBL/GenBank/DDBJ whole genome shotgun (WGS) entry which is preliminary data.</text>
</comment>
<dbReference type="EMBL" id="BGPR01005065">
    <property type="protein sequence ID" value="GBN06455.1"/>
    <property type="molecule type" value="Genomic_DNA"/>
</dbReference>
<organism evidence="1 2">
    <name type="scientific">Araneus ventricosus</name>
    <name type="common">Orbweaver spider</name>
    <name type="synonym">Epeira ventricosa</name>
    <dbReference type="NCBI Taxonomy" id="182803"/>
    <lineage>
        <taxon>Eukaryota</taxon>
        <taxon>Metazoa</taxon>
        <taxon>Ecdysozoa</taxon>
        <taxon>Arthropoda</taxon>
        <taxon>Chelicerata</taxon>
        <taxon>Arachnida</taxon>
        <taxon>Araneae</taxon>
        <taxon>Araneomorphae</taxon>
        <taxon>Entelegynae</taxon>
        <taxon>Araneoidea</taxon>
        <taxon>Araneidae</taxon>
        <taxon>Araneus</taxon>
    </lineage>
</organism>
<dbReference type="Proteomes" id="UP000499080">
    <property type="component" value="Unassembled WGS sequence"/>
</dbReference>
<sequence length="77" mass="8456">MMGTTLELAHPFQTSSPHLWEANKPTYTANLQAVGDRLTASSATLPDAALLYVNTYEKKKTRELDHPCPALASRSPE</sequence>
<reference evidence="1 2" key="1">
    <citation type="journal article" date="2019" name="Sci. Rep.">
        <title>Orb-weaving spider Araneus ventricosus genome elucidates the spidroin gene catalogue.</title>
        <authorList>
            <person name="Kono N."/>
            <person name="Nakamura H."/>
            <person name="Ohtoshi R."/>
            <person name="Moran D.A.P."/>
            <person name="Shinohara A."/>
            <person name="Yoshida Y."/>
            <person name="Fujiwara M."/>
            <person name="Mori M."/>
            <person name="Tomita M."/>
            <person name="Arakawa K."/>
        </authorList>
    </citation>
    <scope>NUCLEOTIDE SEQUENCE [LARGE SCALE GENOMIC DNA]</scope>
</reference>
<dbReference type="AlphaFoldDB" id="A0A4Y2KVX9"/>
<protein>
    <submittedName>
        <fullName evidence="1">Uncharacterized protein</fullName>
    </submittedName>
</protein>
<proteinExistence type="predicted"/>
<keyword evidence="2" id="KW-1185">Reference proteome</keyword>
<evidence type="ECO:0000313" key="1">
    <source>
        <dbReference type="EMBL" id="GBN06455.1"/>
    </source>
</evidence>
<gene>
    <name evidence="1" type="ORF">AVEN_214285_1</name>
</gene>
<accession>A0A4Y2KVX9</accession>